<dbReference type="Pfam" id="PF00293">
    <property type="entry name" value="NUDIX"/>
    <property type="match status" value="1"/>
</dbReference>
<evidence type="ECO:0000256" key="4">
    <source>
        <dbReference type="ARBA" id="ARBA00022705"/>
    </source>
</evidence>
<keyword evidence="8" id="KW-0460">Magnesium</keyword>
<dbReference type="CDD" id="cd03425">
    <property type="entry name" value="NUDIX_MutT_NudA_like"/>
    <property type="match status" value="1"/>
</dbReference>
<dbReference type="InterPro" id="IPR020084">
    <property type="entry name" value="NUDIX_hydrolase_CS"/>
</dbReference>
<dbReference type="RefSeq" id="WP_272447422.1">
    <property type="nucleotide sequence ID" value="NZ_JAMQKC010000025.1"/>
</dbReference>
<evidence type="ECO:0000256" key="9">
    <source>
        <dbReference type="ARBA" id="ARBA00023204"/>
    </source>
</evidence>
<dbReference type="EC" id="3.6.1.55" evidence="11"/>
<dbReference type="PANTHER" id="PTHR47707">
    <property type="entry name" value="8-OXO-DGTP DIPHOSPHATASE"/>
    <property type="match status" value="1"/>
</dbReference>
<dbReference type="InterPro" id="IPR015797">
    <property type="entry name" value="NUDIX_hydrolase-like_dom_sf"/>
</dbReference>
<keyword evidence="15" id="KW-1185">Reference proteome</keyword>
<dbReference type="GO" id="GO:0006281">
    <property type="term" value="P:DNA repair"/>
    <property type="evidence" value="ECO:0007669"/>
    <property type="project" value="UniProtKB-KW"/>
</dbReference>
<evidence type="ECO:0000256" key="12">
    <source>
        <dbReference type="RuleBase" id="RU003476"/>
    </source>
</evidence>
<accession>A0A9X4AG66</accession>
<comment type="catalytic activity">
    <reaction evidence="10">
        <text>8-oxo-dGTP + H2O = 8-oxo-dGMP + diphosphate + H(+)</text>
        <dbReference type="Rhea" id="RHEA:31575"/>
        <dbReference type="ChEBI" id="CHEBI:15377"/>
        <dbReference type="ChEBI" id="CHEBI:15378"/>
        <dbReference type="ChEBI" id="CHEBI:33019"/>
        <dbReference type="ChEBI" id="CHEBI:63224"/>
        <dbReference type="ChEBI" id="CHEBI:77896"/>
        <dbReference type="EC" id="3.6.1.55"/>
    </reaction>
</comment>
<dbReference type="GO" id="GO:0035539">
    <property type="term" value="F:8-oxo-7,8-dihydrodeoxyguanosine triphosphate pyrophosphatase activity"/>
    <property type="evidence" value="ECO:0007669"/>
    <property type="project" value="UniProtKB-EC"/>
</dbReference>
<dbReference type="PRINTS" id="PR00502">
    <property type="entry name" value="NUDIXFAMILY"/>
</dbReference>
<dbReference type="GO" id="GO:0008413">
    <property type="term" value="F:8-oxo-7,8-dihydroguanosine triphosphate pyrophosphatase activity"/>
    <property type="evidence" value="ECO:0007669"/>
    <property type="project" value="TreeGrafter"/>
</dbReference>
<evidence type="ECO:0000256" key="3">
    <source>
        <dbReference type="ARBA" id="ARBA00022457"/>
    </source>
</evidence>
<keyword evidence="5" id="KW-0479">Metal-binding</keyword>
<evidence type="ECO:0000256" key="6">
    <source>
        <dbReference type="ARBA" id="ARBA00022763"/>
    </source>
</evidence>
<dbReference type="Proteomes" id="UP001145069">
    <property type="component" value="Unassembled WGS sequence"/>
</dbReference>
<dbReference type="PROSITE" id="PS51462">
    <property type="entry name" value="NUDIX"/>
    <property type="match status" value="1"/>
</dbReference>
<sequence length="130" mass="14933">MIKVTAAIILNKDKILITKRRTTMKLPNLWEFPGGKLEENEAPEDCVIREIDEELGITIKVHSHFLTNTHHYEFGDVELMSYLAVLIGGQIELREHAEYKWVDIEDLSAYEFAPADVPIINKIREEGISI</sequence>
<evidence type="ECO:0000256" key="7">
    <source>
        <dbReference type="ARBA" id="ARBA00022801"/>
    </source>
</evidence>
<comment type="cofactor">
    <cofactor evidence="1">
        <name>Mg(2+)</name>
        <dbReference type="ChEBI" id="CHEBI:18420"/>
    </cofactor>
</comment>
<dbReference type="GO" id="GO:0046872">
    <property type="term" value="F:metal ion binding"/>
    <property type="evidence" value="ECO:0007669"/>
    <property type="project" value="UniProtKB-KW"/>
</dbReference>
<evidence type="ECO:0000259" key="13">
    <source>
        <dbReference type="PROSITE" id="PS51462"/>
    </source>
</evidence>
<evidence type="ECO:0000256" key="5">
    <source>
        <dbReference type="ARBA" id="ARBA00022723"/>
    </source>
</evidence>
<name>A0A9X4AG66_9BACI</name>
<dbReference type="InterPro" id="IPR020476">
    <property type="entry name" value="Nudix_hydrolase"/>
</dbReference>
<keyword evidence="7 12" id="KW-0378">Hydrolase</keyword>
<dbReference type="PROSITE" id="PS00893">
    <property type="entry name" value="NUDIX_BOX"/>
    <property type="match status" value="1"/>
</dbReference>
<dbReference type="SUPFAM" id="SSF55811">
    <property type="entry name" value="Nudix"/>
    <property type="match status" value="1"/>
</dbReference>
<proteinExistence type="inferred from homology"/>
<gene>
    <name evidence="14" type="ORF">NC799_15860</name>
</gene>
<evidence type="ECO:0000256" key="1">
    <source>
        <dbReference type="ARBA" id="ARBA00001946"/>
    </source>
</evidence>
<reference evidence="14" key="1">
    <citation type="submission" date="2022-06" db="EMBL/GenBank/DDBJ databases">
        <title>Aquibacillus sp. a new bacterium isolated from soil saline samples.</title>
        <authorList>
            <person name="Galisteo C."/>
            <person name="De La Haba R."/>
            <person name="Sanchez-Porro C."/>
            <person name="Ventosa A."/>
        </authorList>
    </citation>
    <scope>NUCLEOTIDE SEQUENCE</scope>
    <source>
        <strain evidence="14">3ASR75-54</strain>
    </source>
</reference>
<keyword evidence="6" id="KW-0227">DNA damage</keyword>
<protein>
    <recommendedName>
        <fullName evidence="11">8-oxo-dGTP diphosphatase</fullName>
        <ecNumber evidence="11">3.6.1.55</ecNumber>
    </recommendedName>
</protein>
<dbReference type="Gene3D" id="3.90.79.10">
    <property type="entry name" value="Nucleoside Triphosphate Pyrophosphohydrolase"/>
    <property type="match status" value="1"/>
</dbReference>
<keyword evidence="3" id="KW-0515">Mutator protein</keyword>
<evidence type="ECO:0000256" key="10">
    <source>
        <dbReference type="ARBA" id="ARBA00035861"/>
    </source>
</evidence>
<feature type="domain" description="Nudix hydrolase" evidence="13">
    <location>
        <begin position="1"/>
        <end position="125"/>
    </location>
</feature>
<dbReference type="AlphaFoldDB" id="A0A9X4AG66"/>
<comment type="similarity">
    <text evidence="2 12">Belongs to the Nudix hydrolase family.</text>
</comment>
<dbReference type="GO" id="GO:0044715">
    <property type="term" value="F:8-oxo-dGDP phosphatase activity"/>
    <property type="evidence" value="ECO:0007669"/>
    <property type="project" value="TreeGrafter"/>
</dbReference>
<evidence type="ECO:0000313" key="14">
    <source>
        <dbReference type="EMBL" id="MDC3418359.1"/>
    </source>
</evidence>
<evidence type="ECO:0000256" key="8">
    <source>
        <dbReference type="ARBA" id="ARBA00022842"/>
    </source>
</evidence>
<dbReference type="EMBL" id="JAMQKC010000025">
    <property type="protein sequence ID" value="MDC3418359.1"/>
    <property type="molecule type" value="Genomic_DNA"/>
</dbReference>
<evidence type="ECO:0000256" key="11">
    <source>
        <dbReference type="ARBA" id="ARBA00038905"/>
    </source>
</evidence>
<keyword evidence="9" id="KW-0234">DNA repair</keyword>
<evidence type="ECO:0000256" key="2">
    <source>
        <dbReference type="ARBA" id="ARBA00005582"/>
    </source>
</evidence>
<dbReference type="GO" id="GO:0006260">
    <property type="term" value="P:DNA replication"/>
    <property type="evidence" value="ECO:0007669"/>
    <property type="project" value="UniProtKB-KW"/>
</dbReference>
<comment type="caution">
    <text evidence="14">The sequence shown here is derived from an EMBL/GenBank/DDBJ whole genome shotgun (WGS) entry which is preliminary data.</text>
</comment>
<organism evidence="14 15">
    <name type="scientific">Aquibacillus salsiterrae</name>
    <dbReference type="NCBI Taxonomy" id="2950439"/>
    <lineage>
        <taxon>Bacteria</taxon>
        <taxon>Bacillati</taxon>
        <taxon>Bacillota</taxon>
        <taxon>Bacilli</taxon>
        <taxon>Bacillales</taxon>
        <taxon>Bacillaceae</taxon>
        <taxon>Aquibacillus</taxon>
    </lineage>
</organism>
<dbReference type="InterPro" id="IPR047127">
    <property type="entry name" value="MutT-like"/>
</dbReference>
<dbReference type="InterPro" id="IPR000086">
    <property type="entry name" value="NUDIX_hydrolase_dom"/>
</dbReference>
<dbReference type="GO" id="GO:0044716">
    <property type="term" value="F:8-oxo-GDP phosphatase activity"/>
    <property type="evidence" value="ECO:0007669"/>
    <property type="project" value="TreeGrafter"/>
</dbReference>
<evidence type="ECO:0000313" key="15">
    <source>
        <dbReference type="Proteomes" id="UP001145069"/>
    </source>
</evidence>
<keyword evidence="4" id="KW-0235">DNA replication</keyword>
<dbReference type="PANTHER" id="PTHR47707:SF1">
    <property type="entry name" value="NUDIX HYDROLASE FAMILY PROTEIN"/>
    <property type="match status" value="1"/>
</dbReference>